<organism evidence="3 4">
    <name type="scientific">Cylicocyclus nassatus</name>
    <name type="common">Nematode worm</name>
    <dbReference type="NCBI Taxonomy" id="53992"/>
    <lineage>
        <taxon>Eukaryota</taxon>
        <taxon>Metazoa</taxon>
        <taxon>Ecdysozoa</taxon>
        <taxon>Nematoda</taxon>
        <taxon>Chromadorea</taxon>
        <taxon>Rhabditida</taxon>
        <taxon>Rhabditina</taxon>
        <taxon>Rhabditomorpha</taxon>
        <taxon>Strongyloidea</taxon>
        <taxon>Strongylidae</taxon>
        <taxon>Cylicocyclus</taxon>
    </lineage>
</organism>
<feature type="domain" description="N-acetyltransferase" evidence="1">
    <location>
        <begin position="116"/>
        <end position="200"/>
    </location>
</feature>
<dbReference type="GO" id="GO:0016747">
    <property type="term" value="F:acyltransferase activity, transferring groups other than amino-acyl groups"/>
    <property type="evidence" value="ECO:0007669"/>
    <property type="project" value="InterPro"/>
</dbReference>
<evidence type="ECO:0008006" key="5">
    <source>
        <dbReference type="Google" id="ProtNLM"/>
    </source>
</evidence>
<keyword evidence="4" id="KW-1185">Reference proteome</keyword>
<dbReference type="InterPro" id="IPR000182">
    <property type="entry name" value="GNAT_dom"/>
</dbReference>
<dbReference type="Proteomes" id="UP001176961">
    <property type="component" value="Unassembled WGS sequence"/>
</dbReference>
<dbReference type="PANTHER" id="PTHR47408">
    <property type="entry name" value="PROTEIN CBG01304-RELATED"/>
    <property type="match status" value="1"/>
</dbReference>
<evidence type="ECO:0000313" key="3">
    <source>
        <dbReference type="EMBL" id="CAJ0592459.1"/>
    </source>
</evidence>
<proteinExistence type="predicted"/>
<dbReference type="Pfam" id="PF18014">
    <property type="entry name" value="Acetyltransf_18"/>
    <property type="match status" value="1"/>
</dbReference>
<dbReference type="CDD" id="cd04301">
    <property type="entry name" value="NAT_SF"/>
    <property type="match status" value="1"/>
</dbReference>
<sequence length="403" mass="46553">MSSMKQGPHLTFQPFRSKLEIIKISWRYNGVALQLHDYCRIKMLSSISEASSDVRLSNMVLFTSCSNEVVLMSFVTLDDVLFSYVYRKQPACSHVIYQDDPPKEVFLYLMHCAYQSELWTLAETDLALWKKAFGKRFRMLVAYDRDSLEPIGCICSATYLHRDRNAKTTVIGLYYVREEFRGKGIGNELFRRIIANKEHHNLYLNGISNMVRKYQILYNFALATPWRIVWYQIDTENLSVDELPRQNNKTIAVIDVAAANISHALEYDSRVQNDLDRTSYIRSFTTQPCADSKLAIFGGVVVGIGVARLLYNNELFIGPLYADNFEVARVLIYNLLGGKHHGRYRSVQIQFPSVNEEAYRLMKEISHGKISDDEFMQGLSTKFRIETDPMKIYSTTEYDISVF</sequence>
<dbReference type="InterPro" id="IPR016181">
    <property type="entry name" value="Acyl_CoA_acyltransferase"/>
</dbReference>
<evidence type="ECO:0000259" key="2">
    <source>
        <dbReference type="Pfam" id="PF18014"/>
    </source>
</evidence>
<protein>
    <recommendedName>
        <fullName evidence="5">N-acetyltransferase domain-containing protein</fullName>
    </recommendedName>
</protein>
<dbReference type="SUPFAM" id="SSF55729">
    <property type="entry name" value="Acyl-CoA N-acyltransferases (Nat)"/>
    <property type="match status" value="1"/>
</dbReference>
<dbReference type="Pfam" id="PF00583">
    <property type="entry name" value="Acetyltransf_1"/>
    <property type="match status" value="1"/>
</dbReference>
<dbReference type="AlphaFoldDB" id="A0AA36DUU7"/>
<reference evidence="3" key="1">
    <citation type="submission" date="2023-07" db="EMBL/GenBank/DDBJ databases">
        <authorList>
            <consortium name="CYATHOMIX"/>
        </authorList>
    </citation>
    <scope>NUCLEOTIDE SEQUENCE</scope>
    <source>
        <strain evidence="3">N/A</strain>
    </source>
</reference>
<dbReference type="Gene3D" id="3.40.630.30">
    <property type="match status" value="1"/>
</dbReference>
<dbReference type="InterPro" id="IPR041496">
    <property type="entry name" value="YitH/HolE_GNAT"/>
</dbReference>
<gene>
    <name evidence="3" type="ORF">CYNAS_LOCUS4442</name>
</gene>
<evidence type="ECO:0000259" key="1">
    <source>
        <dbReference type="Pfam" id="PF00583"/>
    </source>
</evidence>
<name>A0AA36DUU7_CYLNA</name>
<accession>A0AA36DUU7</accession>
<dbReference type="EMBL" id="CATQJL010000112">
    <property type="protein sequence ID" value="CAJ0592459.1"/>
    <property type="molecule type" value="Genomic_DNA"/>
</dbReference>
<evidence type="ECO:0000313" key="4">
    <source>
        <dbReference type="Proteomes" id="UP001176961"/>
    </source>
</evidence>
<dbReference type="Gene3D" id="3.40.630.90">
    <property type="match status" value="1"/>
</dbReference>
<comment type="caution">
    <text evidence="3">The sequence shown here is derived from an EMBL/GenBank/DDBJ whole genome shotgun (WGS) entry which is preliminary data.</text>
</comment>
<feature type="domain" description="YitH/HolE acetyltransferase (GNAT)" evidence="2">
    <location>
        <begin position="275"/>
        <end position="377"/>
    </location>
</feature>